<reference evidence="1" key="2">
    <citation type="journal article" date="2015" name="Data Brief">
        <title>Shoot transcriptome of the giant reed, Arundo donax.</title>
        <authorList>
            <person name="Barrero R.A."/>
            <person name="Guerrero F.D."/>
            <person name="Moolhuijzen P."/>
            <person name="Goolsby J.A."/>
            <person name="Tidwell J."/>
            <person name="Bellgard S.E."/>
            <person name="Bellgard M.I."/>
        </authorList>
    </citation>
    <scope>NUCLEOTIDE SEQUENCE</scope>
    <source>
        <tissue evidence="1">Shoot tissue taken approximately 20 cm above the soil surface</tissue>
    </source>
</reference>
<dbReference type="EMBL" id="GBRH01241164">
    <property type="protein sequence ID" value="JAD56731.1"/>
    <property type="molecule type" value="Transcribed_RNA"/>
</dbReference>
<name>A0A0A9B046_ARUDO</name>
<reference evidence="1" key="1">
    <citation type="submission" date="2014-09" db="EMBL/GenBank/DDBJ databases">
        <authorList>
            <person name="Magalhaes I.L.F."/>
            <person name="Oliveira U."/>
            <person name="Santos F.R."/>
            <person name="Vidigal T.H.D.A."/>
            <person name="Brescovit A.D."/>
            <person name="Santos A.J."/>
        </authorList>
    </citation>
    <scope>NUCLEOTIDE SEQUENCE</scope>
    <source>
        <tissue evidence="1">Shoot tissue taken approximately 20 cm above the soil surface</tissue>
    </source>
</reference>
<sequence>MLHWATALVSPPRM</sequence>
<proteinExistence type="predicted"/>
<accession>A0A0A9B046</accession>
<protein>
    <submittedName>
        <fullName evidence="1">Uncharacterized protein</fullName>
    </submittedName>
</protein>
<organism evidence="1">
    <name type="scientific">Arundo donax</name>
    <name type="common">Giant reed</name>
    <name type="synonym">Donax arundinaceus</name>
    <dbReference type="NCBI Taxonomy" id="35708"/>
    <lineage>
        <taxon>Eukaryota</taxon>
        <taxon>Viridiplantae</taxon>
        <taxon>Streptophyta</taxon>
        <taxon>Embryophyta</taxon>
        <taxon>Tracheophyta</taxon>
        <taxon>Spermatophyta</taxon>
        <taxon>Magnoliopsida</taxon>
        <taxon>Liliopsida</taxon>
        <taxon>Poales</taxon>
        <taxon>Poaceae</taxon>
        <taxon>PACMAD clade</taxon>
        <taxon>Arundinoideae</taxon>
        <taxon>Arundineae</taxon>
        <taxon>Arundo</taxon>
    </lineage>
</organism>
<evidence type="ECO:0000313" key="1">
    <source>
        <dbReference type="EMBL" id="JAD56731.1"/>
    </source>
</evidence>